<dbReference type="Proteomes" id="UP000504634">
    <property type="component" value="Unplaced"/>
</dbReference>
<dbReference type="AlphaFoldDB" id="A0A6J2UDI0"/>
<feature type="chain" id="PRO_5027047982" evidence="1">
    <location>
        <begin position="21"/>
        <end position="140"/>
    </location>
</feature>
<gene>
    <name evidence="3" type="primary">LOC115633021</name>
</gene>
<keyword evidence="1" id="KW-0732">Signal</keyword>
<keyword evidence="2" id="KW-1185">Reference proteome</keyword>
<proteinExistence type="predicted"/>
<dbReference type="GeneID" id="115633021"/>
<evidence type="ECO:0000256" key="1">
    <source>
        <dbReference type="SAM" id="SignalP"/>
    </source>
</evidence>
<dbReference type="RefSeq" id="XP_030386205.1">
    <property type="nucleotide sequence ID" value="XM_030530345.1"/>
</dbReference>
<organism evidence="2 3">
    <name type="scientific">Drosophila lebanonensis</name>
    <name type="common">Fruit fly</name>
    <name type="synonym">Scaptodrosophila lebanonensis</name>
    <dbReference type="NCBI Taxonomy" id="7225"/>
    <lineage>
        <taxon>Eukaryota</taxon>
        <taxon>Metazoa</taxon>
        <taxon>Ecdysozoa</taxon>
        <taxon>Arthropoda</taxon>
        <taxon>Hexapoda</taxon>
        <taxon>Insecta</taxon>
        <taxon>Pterygota</taxon>
        <taxon>Neoptera</taxon>
        <taxon>Endopterygota</taxon>
        <taxon>Diptera</taxon>
        <taxon>Brachycera</taxon>
        <taxon>Muscomorpha</taxon>
        <taxon>Ephydroidea</taxon>
        <taxon>Drosophilidae</taxon>
        <taxon>Scaptodrosophila</taxon>
    </lineage>
</organism>
<feature type="signal peptide" evidence="1">
    <location>
        <begin position="1"/>
        <end position="20"/>
    </location>
</feature>
<name>A0A6J2UDI0_DROLE</name>
<evidence type="ECO:0000313" key="2">
    <source>
        <dbReference type="Proteomes" id="UP000504634"/>
    </source>
</evidence>
<dbReference type="SUPFAM" id="SSF50814">
    <property type="entry name" value="Lipocalins"/>
    <property type="match status" value="1"/>
</dbReference>
<dbReference type="InterPro" id="IPR012674">
    <property type="entry name" value="Calycin"/>
</dbReference>
<protein>
    <submittedName>
        <fullName evidence="3">Uncharacterized protein LOC115633021</fullName>
    </submittedName>
</protein>
<reference evidence="3" key="1">
    <citation type="submission" date="2025-08" db="UniProtKB">
        <authorList>
            <consortium name="RefSeq"/>
        </authorList>
    </citation>
    <scope>IDENTIFICATION</scope>
    <source>
        <strain evidence="3">11010-0011.00</strain>
        <tissue evidence="3">Whole body</tissue>
    </source>
</reference>
<dbReference type="Gene3D" id="2.40.128.20">
    <property type="match status" value="1"/>
</dbReference>
<accession>A0A6J2UDI0</accession>
<dbReference type="OrthoDB" id="7846631at2759"/>
<evidence type="ECO:0000313" key="3">
    <source>
        <dbReference type="RefSeq" id="XP_030386205.1"/>
    </source>
</evidence>
<sequence>MLKLSYIFGISILLVEYCSAADKTGPCPSTKSVPQSTYKGNVIQRSLLVSTINFNQTFFNVCNEKKYPFESKNDYLTLGTDNKSYMVLYKCKFHEKENKHIEMAFSYVMRSATKESINAIDEAFRKNGLNPKSVLVLCKK</sequence>